<dbReference type="Pfam" id="PF00378">
    <property type="entry name" value="ECH_1"/>
    <property type="match status" value="1"/>
</dbReference>
<sequence>ELQGDRLLRAVVVRSAVGGVFCAGADLKERKEMTPSEASLFVNDLRATFTLLQEVPQPTIAAVEGVALGGGLELAMACDLRVAGAIPTYWPQAFEEVA</sequence>
<name>A0AAE0FZJ1_9CHLO</name>
<dbReference type="PANTHER" id="PTHR11941:SF171">
    <property type="entry name" value="SD19268P"/>
    <property type="match status" value="1"/>
</dbReference>
<dbReference type="GO" id="GO:0003824">
    <property type="term" value="F:catalytic activity"/>
    <property type="evidence" value="ECO:0007669"/>
    <property type="project" value="InterPro"/>
</dbReference>
<dbReference type="PROSITE" id="PS00166">
    <property type="entry name" value="ENOYL_COA_HYDRATASE"/>
    <property type="match status" value="1"/>
</dbReference>
<evidence type="ECO:0000313" key="4">
    <source>
        <dbReference type="Proteomes" id="UP001190700"/>
    </source>
</evidence>
<accession>A0AAE0FZJ1</accession>
<dbReference type="Gene3D" id="3.90.226.10">
    <property type="entry name" value="2-enoyl-CoA Hydratase, Chain A, domain 1"/>
    <property type="match status" value="1"/>
</dbReference>
<dbReference type="SUPFAM" id="SSF52096">
    <property type="entry name" value="ClpP/crotonase"/>
    <property type="match status" value="1"/>
</dbReference>
<reference evidence="3 4" key="1">
    <citation type="journal article" date="2015" name="Genome Biol. Evol.">
        <title>Comparative Genomics of a Bacterivorous Green Alga Reveals Evolutionary Causalities and Consequences of Phago-Mixotrophic Mode of Nutrition.</title>
        <authorList>
            <person name="Burns J.A."/>
            <person name="Paasch A."/>
            <person name="Narechania A."/>
            <person name="Kim E."/>
        </authorList>
    </citation>
    <scope>NUCLEOTIDE SEQUENCE [LARGE SCALE GENOMIC DNA]</scope>
    <source>
        <strain evidence="3 4">PLY_AMNH</strain>
    </source>
</reference>
<keyword evidence="4" id="KW-1185">Reference proteome</keyword>
<dbReference type="InterPro" id="IPR001753">
    <property type="entry name" value="Enoyl-CoA_hydra/iso"/>
</dbReference>
<dbReference type="GO" id="GO:0005739">
    <property type="term" value="C:mitochondrion"/>
    <property type="evidence" value="ECO:0007669"/>
    <property type="project" value="TreeGrafter"/>
</dbReference>
<dbReference type="AlphaFoldDB" id="A0AAE0FZJ1"/>
<proteinExistence type="inferred from homology"/>
<gene>
    <name evidence="3" type="ORF">CYMTET_22619</name>
</gene>
<dbReference type="InterPro" id="IPR029045">
    <property type="entry name" value="ClpP/crotonase-like_dom_sf"/>
</dbReference>
<dbReference type="EMBL" id="LGRX02011485">
    <property type="protein sequence ID" value="KAK3268901.1"/>
    <property type="molecule type" value="Genomic_DNA"/>
</dbReference>
<evidence type="ECO:0000256" key="1">
    <source>
        <dbReference type="ARBA" id="ARBA00005254"/>
    </source>
</evidence>
<evidence type="ECO:0008006" key="5">
    <source>
        <dbReference type="Google" id="ProtNLM"/>
    </source>
</evidence>
<comment type="similarity">
    <text evidence="1 2">Belongs to the enoyl-CoA hydratase/isomerase family.</text>
</comment>
<dbReference type="CDD" id="cd06558">
    <property type="entry name" value="crotonase-like"/>
    <property type="match status" value="1"/>
</dbReference>
<evidence type="ECO:0000256" key="2">
    <source>
        <dbReference type="RuleBase" id="RU003707"/>
    </source>
</evidence>
<dbReference type="PANTHER" id="PTHR11941">
    <property type="entry name" value="ENOYL-COA HYDRATASE-RELATED"/>
    <property type="match status" value="1"/>
</dbReference>
<dbReference type="Proteomes" id="UP001190700">
    <property type="component" value="Unassembled WGS sequence"/>
</dbReference>
<dbReference type="GO" id="GO:0006635">
    <property type="term" value="P:fatty acid beta-oxidation"/>
    <property type="evidence" value="ECO:0007669"/>
    <property type="project" value="TreeGrafter"/>
</dbReference>
<evidence type="ECO:0000313" key="3">
    <source>
        <dbReference type="EMBL" id="KAK3268901.1"/>
    </source>
</evidence>
<comment type="caution">
    <text evidence="3">The sequence shown here is derived from an EMBL/GenBank/DDBJ whole genome shotgun (WGS) entry which is preliminary data.</text>
</comment>
<feature type="non-terminal residue" evidence="3">
    <location>
        <position position="1"/>
    </location>
</feature>
<dbReference type="InterPro" id="IPR018376">
    <property type="entry name" value="Enoyl-CoA_hyd/isom_CS"/>
</dbReference>
<protein>
    <recommendedName>
        <fullName evidence="5">Enoyl-CoA hydratase/isomerase</fullName>
    </recommendedName>
</protein>
<organism evidence="3 4">
    <name type="scientific">Cymbomonas tetramitiformis</name>
    <dbReference type="NCBI Taxonomy" id="36881"/>
    <lineage>
        <taxon>Eukaryota</taxon>
        <taxon>Viridiplantae</taxon>
        <taxon>Chlorophyta</taxon>
        <taxon>Pyramimonadophyceae</taxon>
        <taxon>Pyramimonadales</taxon>
        <taxon>Pyramimonadaceae</taxon>
        <taxon>Cymbomonas</taxon>
    </lineage>
</organism>